<reference evidence="2 3" key="1">
    <citation type="submission" date="2016-04" db="EMBL/GenBank/DDBJ databases">
        <title>The genome of Intoshia linei affirms orthonectids as highly simplified spiralians.</title>
        <authorList>
            <person name="Mikhailov K.V."/>
            <person name="Slusarev G.S."/>
            <person name="Nikitin M.A."/>
            <person name="Logacheva M.D."/>
            <person name="Penin A."/>
            <person name="Aleoshin V."/>
            <person name="Panchin Y.V."/>
        </authorList>
    </citation>
    <scope>NUCLEOTIDE SEQUENCE [LARGE SCALE GENOMIC DNA]</scope>
    <source>
        <strain evidence="2">Intl2013</strain>
        <tissue evidence="2">Whole animal</tissue>
    </source>
</reference>
<dbReference type="Proteomes" id="UP000078046">
    <property type="component" value="Unassembled WGS sequence"/>
</dbReference>
<dbReference type="AlphaFoldDB" id="A0A177AR80"/>
<protein>
    <submittedName>
        <fullName evidence="2">Uncharacterized protein</fullName>
    </submittedName>
</protein>
<keyword evidence="1" id="KW-0812">Transmembrane</keyword>
<evidence type="ECO:0000313" key="3">
    <source>
        <dbReference type="Proteomes" id="UP000078046"/>
    </source>
</evidence>
<keyword evidence="1" id="KW-1133">Transmembrane helix</keyword>
<evidence type="ECO:0000313" key="2">
    <source>
        <dbReference type="EMBL" id="OAF64516.1"/>
    </source>
</evidence>
<dbReference type="EMBL" id="LWCA01001779">
    <property type="protein sequence ID" value="OAF64516.1"/>
    <property type="molecule type" value="Genomic_DNA"/>
</dbReference>
<organism evidence="2 3">
    <name type="scientific">Intoshia linei</name>
    <dbReference type="NCBI Taxonomy" id="1819745"/>
    <lineage>
        <taxon>Eukaryota</taxon>
        <taxon>Metazoa</taxon>
        <taxon>Spiralia</taxon>
        <taxon>Lophotrochozoa</taxon>
        <taxon>Mesozoa</taxon>
        <taxon>Orthonectida</taxon>
        <taxon>Rhopaluridae</taxon>
        <taxon>Intoshia</taxon>
    </lineage>
</organism>
<gene>
    <name evidence="2" type="ORF">A3Q56_07760</name>
</gene>
<keyword evidence="1" id="KW-0472">Membrane</keyword>
<name>A0A177AR80_9BILA</name>
<accession>A0A177AR80</accession>
<feature type="transmembrane region" description="Helical" evidence="1">
    <location>
        <begin position="56"/>
        <end position="75"/>
    </location>
</feature>
<evidence type="ECO:0000256" key="1">
    <source>
        <dbReference type="SAM" id="Phobius"/>
    </source>
</evidence>
<proteinExistence type="predicted"/>
<comment type="caution">
    <text evidence="2">The sequence shown here is derived from an EMBL/GenBank/DDBJ whole genome shotgun (WGS) entry which is preliminary data.</text>
</comment>
<keyword evidence="3" id="KW-1185">Reference proteome</keyword>
<sequence length="92" mass="10124">MASTPQPSVADKSLKFVLEDLKLPAIKRTPKNPSISVLLVSLASLFLLKLPIIDSILIFVDFIIICIISSVKRSLNDSSIEMLLRLGNSFIL</sequence>